<reference evidence="1" key="1">
    <citation type="journal article" date="2021" name="Proc. Natl. Acad. Sci. U.S.A.">
        <title>A Catalog of Tens of Thousands of Viruses from Human Metagenomes Reveals Hidden Associations with Chronic Diseases.</title>
        <authorList>
            <person name="Tisza M.J."/>
            <person name="Buck C.B."/>
        </authorList>
    </citation>
    <scope>NUCLEOTIDE SEQUENCE</scope>
    <source>
        <strain evidence="1">Ct8hB11</strain>
    </source>
</reference>
<organism evidence="1">
    <name type="scientific">Siphoviridae sp. ct8hB11</name>
    <dbReference type="NCBI Taxonomy" id="2827790"/>
    <lineage>
        <taxon>Viruses</taxon>
        <taxon>Duplodnaviria</taxon>
        <taxon>Heunggongvirae</taxon>
        <taxon>Uroviricota</taxon>
        <taxon>Caudoviricetes</taxon>
    </lineage>
</organism>
<protein>
    <submittedName>
        <fullName evidence="1">Uncharacterized protein</fullName>
    </submittedName>
</protein>
<accession>A0A8S5STF6</accession>
<sequence length="188" mass="21290">MKFIICDTRQQAGKHDKKHAQIAGCGVHIMTCCMPCGDYCSFDRLSDAAKEKVTELSYQYGMGFSPKPRLRKEVSTLLLSEMNVSVDTKQDLEELSRNLMNRSDHSRFWKEVRKANESGIKLIILCEHGGQIKSIPDVAKWHSKYSPVSGRALMEEIYRVHIAYGVDFVFCDKRTTGKKIIELLGGAL</sequence>
<dbReference type="EMBL" id="BK032675">
    <property type="protein sequence ID" value="DAF54230.1"/>
    <property type="molecule type" value="Genomic_DNA"/>
</dbReference>
<proteinExistence type="predicted"/>
<name>A0A8S5STF6_9CAUD</name>
<evidence type="ECO:0000313" key="1">
    <source>
        <dbReference type="EMBL" id="DAF54230.1"/>
    </source>
</evidence>
<dbReference type="Gene3D" id="3.40.50.10130">
    <property type="match status" value="1"/>
</dbReference>